<dbReference type="RefSeq" id="WP_374834246.1">
    <property type="nucleotide sequence ID" value="NZ_JBHEEZ010000044.1"/>
</dbReference>
<dbReference type="PROSITE" id="PS51729">
    <property type="entry name" value="GNAT_YJDJ"/>
    <property type="match status" value="1"/>
</dbReference>
<dbReference type="InterPro" id="IPR016181">
    <property type="entry name" value="Acyl_CoA_acyltransferase"/>
</dbReference>
<protein>
    <submittedName>
        <fullName evidence="2">GNAT family N-acetyltransferase</fullName>
        <ecNumber evidence="2">2.3.1.-</ecNumber>
    </submittedName>
</protein>
<dbReference type="Gene3D" id="3.40.630.30">
    <property type="match status" value="1"/>
</dbReference>
<dbReference type="InterPro" id="IPR045057">
    <property type="entry name" value="Gcn5-rel_NAT"/>
</dbReference>
<reference evidence="3" key="1">
    <citation type="journal article" date="2019" name="Int. J. Syst. Evol. Microbiol.">
        <title>The Global Catalogue of Microorganisms (GCM) 10K type strain sequencing project: providing services to taxonomists for standard genome sequencing and annotation.</title>
        <authorList>
            <consortium name="The Broad Institute Genomics Platform"/>
            <consortium name="The Broad Institute Genome Sequencing Center for Infectious Disease"/>
            <person name="Wu L."/>
            <person name="Ma J."/>
        </authorList>
    </citation>
    <scope>NUCLEOTIDE SEQUENCE [LARGE SCALE GENOMIC DNA]</scope>
    <source>
        <strain evidence="3">CGMCC 1.15731</strain>
    </source>
</reference>
<evidence type="ECO:0000313" key="3">
    <source>
        <dbReference type="Proteomes" id="UP001596042"/>
    </source>
</evidence>
<dbReference type="InterPro" id="IPR031165">
    <property type="entry name" value="GNAT_YJDJ"/>
</dbReference>
<dbReference type="EC" id="2.3.1.-" evidence="2"/>
<feature type="domain" description="N-acetyltransferase" evidence="1">
    <location>
        <begin position="10"/>
        <end position="96"/>
    </location>
</feature>
<dbReference type="GO" id="GO:0016746">
    <property type="term" value="F:acyltransferase activity"/>
    <property type="evidence" value="ECO:0007669"/>
    <property type="project" value="UniProtKB-KW"/>
</dbReference>
<name>A0ABV9H6W9_9HYPH</name>
<keyword evidence="2" id="KW-0012">Acyltransferase</keyword>
<dbReference type="PANTHER" id="PTHR31435:SF9">
    <property type="entry name" value="PROTEIN NATD1"/>
    <property type="match status" value="1"/>
</dbReference>
<evidence type="ECO:0000259" key="1">
    <source>
        <dbReference type="PROSITE" id="PS51729"/>
    </source>
</evidence>
<dbReference type="Pfam" id="PF14542">
    <property type="entry name" value="Acetyltransf_CG"/>
    <property type="match status" value="1"/>
</dbReference>
<sequence length="98" mass="10732">MTGTTTIQKDDSSDGGRYIAAIDGAAAEMTYTKIGPALISIDHTYVPDHMRGRGLAQALAKSAVMDARKGGWKIIPRCRFMHVQAKEHPDWSDVVVFQ</sequence>
<dbReference type="EMBL" id="JBHSEL010000103">
    <property type="protein sequence ID" value="MFC4625614.1"/>
    <property type="molecule type" value="Genomic_DNA"/>
</dbReference>
<dbReference type="PANTHER" id="PTHR31435">
    <property type="entry name" value="PROTEIN NATD1"/>
    <property type="match status" value="1"/>
</dbReference>
<dbReference type="SUPFAM" id="SSF55729">
    <property type="entry name" value="Acyl-CoA N-acyltransferases (Nat)"/>
    <property type="match status" value="1"/>
</dbReference>
<keyword evidence="2" id="KW-0808">Transferase</keyword>
<keyword evidence="3" id="KW-1185">Reference proteome</keyword>
<accession>A0ABV9H6W9</accession>
<gene>
    <name evidence="2" type="ORF">ACFO1V_10365</name>
</gene>
<comment type="caution">
    <text evidence="2">The sequence shown here is derived from an EMBL/GenBank/DDBJ whole genome shotgun (WGS) entry which is preliminary data.</text>
</comment>
<proteinExistence type="predicted"/>
<evidence type="ECO:0000313" key="2">
    <source>
        <dbReference type="EMBL" id="MFC4625614.1"/>
    </source>
</evidence>
<organism evidence="2 3">
    <name type="scientific">Daeguia caeni</name>
    <dbReference type="NCBI Taxonomy" id="439612"/>
    <lineage>
        <taxon>Bacteria</taxon>
        <taxon>Pseudomonadati</taxon>
        <taxon>Pseudomonadota</taxon>
        <taxon>Alphaproteobacteria</taxon>
        <taxon>Hyphomicrobiales</taxon>
        <taxon>Brucellaceae</taxon>
        <taxon>Daeguia</taxon>
    </lineage>
</organism>
<dbReference type="Proteomes" id="UP001596042">
    <property type="component" value="Unassembled WGS sequence"/>
</dbReference>